<dbReference type="InterPro" id="IPR006016">
    <property type="entry name" value="UspA"/>
</dbReference>
<gene>
    <name evidence="5" type="ORF">KSX_69210</name>
</gene>
<dbReference type="SUPFAM" id="SSF52402">
    <property type="entry name" value="Adenine nucleotide alpha hydrolases-like"/>
    <property type="match status" value="2"/>
</dbReference>
<comment type="similarity">
    <text evidence="1">Belongs to the universal stress protein A family.</text>
</comment>
<keyword evidence="6" id="KW-1185">Reference proteome</keyword>
<organism evidence="5 6">
    <name type="scientific">Ktedonospora formicarum</name>
    <dbReference type="NCBI Taxonomy" id="2778364"/>
    <lineage>
        <taxon>Bacteria</taxon>
        <taxon>Bacillati</taxon>
        <taxon>Chloroflexota</taxon>
        <taxon>Ktedonobacteria</taxon>
        <taxon>Ktedonobacterales</taxon>
        <taxon>Ktedonobacteraceae</taxon>
        <taxon>Ktedonospora</taxon>
    </lineage>
</organism>
<feature type="domain" description="UspA" evidence="4">
    <location>
        <begin position="162"/>
        <end position="310"/>
    </location>
</feature>
<accession>A0A8J3I7W1</accession>
<dbReference type="PANTHER" id="PTHR46268">
    <property type="entry name" value="STRESS RESPONSE PROTEIN NHAX"/>
    <property type="match status" value="1"/>
</dbReference>
<reference evidence="5" key="1">
    <citation type="submission" date="2020-10" db="EMBL/GenBank/DDBJ databases">
        <title>Taxonomic study of unclassified bacteria belonging to the class Ktedonobacteria.</title>
        <authorList>
            <person name="Yabe S."/>
            <person name="Wang C.M."/>
            <person name="Zheng Y."/>
            <person name="Sakai Y."/>
            <person name="Cavaletti L."/>
            <person name="Monciardini P."/>
            <person name="Donadio S."/>
        </authorList>
    </citation>
    <scope>NUCLEOTIDE SEQUENCE</scope>
    <source>
        <strain evidence="5">SOSP1-1</strain>
    </source>
</reference>
<dbReference type="EMBL" id="BNJF01000004">
    <property type="protein sequence ID" value="GHO48758.1"/>
    <property type="molecule type" value="Genomic_DNA"/>
</dbReference>
<proteinExistence type="inferred from homology"/>
<dbReference type="AlphaFoldDB" id="A0A8J3I7W1"/>
<evidence type="ECO:0000256" key="3">
    <source>
        <dbReference type="SAM" id="MobiDB-lite"/>
    </source>
</evidence>
<evidence type="ECO:0000259" key="4">
    <source>
        <dbReference type="Pfam" id="PF00582"/>
    </source>
</evidence>
<protein>
    <submittedName>
        <fullName evidence="5">Universal stress protein UspA</fullName>
    </submittedName>
</protein>
<evidence type="ECO:0000256" key="2">
    <source>
        <dbReference type="SAM" id="Coils"/>
    </source>
</evidence>
<dbReference type="Pfam" id="PF00582">
    <property type="entry name" value="Usp"/>
    <property type="match status" value="2"/>
</dbReference>
<dbReference type="PRINTS" id="PR01438">
    <property type="entry name" value="UNVRSLSTRESS"/>
</dbReference>
<dbReference type="InterPro" id="IPR006015">
    <property type="entry name" value="Universal_stress_UspA"/>
</dbReference>
<keyword evidence="2" id="KW-0175">Coiled coil</keyword>
<name>A0A8J3I7W1_9CHLR</name>
<feature type="coiled-coil region" evidence="2">
    <location>
        <begin position="216"/>
        <end position="243"/>
    </location>
</feature>
<evidence type="ECO:0000313" key="6">
    <source>
        <dbReference type="Proteomes" id="UP000612362"/>
    </source>
</evidence>
<feature type="compositionally biased region" description="Basic and acidic residues" evidence="3">
    <location>
        <begin position="324"/>
        <end position="340"/>
    </location>
</feature>
<feature type="domain" description="UspA" evidence="4">
    <location>
        <begin position="1"/>
        <end position="144"/>
    </location>
</feature>
<dbReference type="CDD" id="cd00293">
    <property type="entry name" value="USP-like"/>
    <property type="match status" value="2"/>
</dbReference>
<dbReference type="InterPro" id="IPR014729">
    <property type="entry name" value="Rossmann-like_a/b/a_fold"/>
</dbReference>
<evidence type="ECO:0000313" key="5">
    <source>
        <dbReference type="EMBL" id="GHO48758.1"/>
    </source>
</evidence>
<feature type="region of interest" description="Disordered" evidence="3">
    <location>
        <begin position="324"/>
        <end position="346"/>
    </location>
</feature>
<dbReference type="Gene3D" id="3.40.50.620">
    <property type="entry name" value="HUPs"/>
    <property type="match status" value="2"/>
</dbReference>
<dbReference type="Proteomes" id="UP000612362">
    <property type="component" value="Unassembled WGS sequence"/>
</dbReference>
<sequence length="346" mass="37701">MMRQIIVPLDGSARAESALPIAAHIARAHEGTLSLIRIVGASADYAWYAGEMAMMLPEVMEAERKEATDYLAQVAASPALRHLDVKTKVIEGETAHEILAFAHTQQADMIVLCSHGARGLKRWMLGSVAHKIARHSSVPVLILREGERLPLALTEQATRSVRVLVPLDGSALAEEALKPAIALSQALSAPDKAAIHLLCVLPVYDLATSVESAQLIKEARTYLKQVEDELQQKQAQKTTLTVTSALIQDTEVALALVNYGEEASPNMEHSRRCDLIAMATHGRGGLKRWVMGSIAERVLEKTKLPLLVVRPEKIARGDIVLDGAHEGRSEGGEEKERWEQSHVGLL</sequence>
<comment type="caution">
    <text evidence="5">The sequence shown here is derived from an EMBL/GenBank/DDBJ whole genome shotgun (WGS) entry which is preliminary data.</text>
</comment>
<dbReference type="PANTHER" id="PTHR46268:SF6">
    <property type="entry name" value="UNIVERSAL STRESS PROTEIN UP12"/>
    <property type="match status" value="1"/>
</dbReference>
<evidence type="ECO:0000256" key="1">
    <source>
        <dbReference type="ARBA" id="ARBA00008791"/>
    </source>
</evidence>